<dbReference type="PANTHER" id="PTHR10209:SF695">
    <property type="entry name" value="2-OXOGLUTARATE-DEPENDENT DIOXYGENASE"/>
    <property type="match status" value="1"/>
</dbReference>
<evidence type="ECO:0000256" key="2">
    <source>
        <dbReference type="ARBA" id="ARBA00023002"/>
    </source>
</evidence>
<dbReference type="GO" id="GO:0016491">
    <property type="term" value="F:oxidoreductase activity"/>
    <property type="evidence" value="ECO:0007669"/>
    <property type="project" value="UniProtKB-KW"/>
</dbReference>
<dbReference type="OrthoDB" id="1427163at2759"/>
<dbReference type="GO" id="GO:0046872">
    <property type="term" value="F:metal ion binding"/>
    <property type="evidence" value="ECO:0007669"/>
    <property type="project" value="UniProtKB-KW"/>
</dbReference>
<dbReference type="Gene3D" id="2.60.120.330">
    <property type="entry name" value="B-lactam Antibiotic, Isopenicillin N Synthase, Chain"/>
    <property type="match status" value="1"/>
</dbReference>
<evidence type="ECO:0000256" key="3">
    <source>
        <dbReference type="ARBA" id="ARBA00023004"/>
    </source>
</evidence>
<keyword evidence="6" id="KW-1185">Reference proteome</keyword>
<feature type="non-terminal residue" evidence="5">
    <location>
        <position position="1"/>
    </location>
</feature>
<reference evidence="5" key="1">
    <citation type="submission" date="2018-05" db="EMBL/GenBank/DDBJ databases">
        <title>Draft genome of Mucuna pruriens seed.</title>
        <authorList>
            <person name="Nnadi N.E."/>
            <person name="Vos R."/>
            <person name="Hasami M.H."/>
            <person name="Devisetty U.K."/>
            <person name="Aguiy J.C."/>
        </authorList>
    </citation>
    <scope>NUCLEOTIDE SEQUENCE [LARGE SCALE GENOMIC DNA]</scope>
    <source>
        <strain evidence="5">JCA_2017</strain>
    </source>
</reference>
<sequence>MYHVKVDPTDTSPTTIPIVDLRDIDNNSKRRVEVVDQVRSACHEWGFFQEVNHGFSVEVLDEMLRGIRGFHEQDGEERKRLYSRDNEKRVRYFSSSETWLPIGGTPSHLWRSPKPCSNATSMQF</sequence>
<comment type="caution">
    <text evidence="5">The sequence shown here is derived from an EMBL/GenBank/DDBJ whole genome shotgun (WGS) entry which is preliminary data.</text>
</comment>
<accession>A0A371GIQ0</accession>
<keyword evidence="2" id="KW-0560">Oxidoreductase</keyword>
<evidence type="ECO:0000313" key="5">
    <source>
        <dbReference type="EMBL" id="RDX90414.1"/>
    </source>
</evidence>
<dbReference type="Pfam" id="PF14226">
    <property type="entry name" value="DIOX_N"/>
    <property type="match status" value="1"/>
</dbReference>
<evidence type="ECO:0000259" key="4">
    <source>
        <dbReference type="Pfam" id="PF14226"/>
    </source>
</evidence>
<evidence type="ECO:0000256" key="1">
    <source>
        <dbReference type="ARBA" id="ARBA00022723"/>
    </source>
</evidence>
<dbReference type="InterPro" id="IPR026992">
    <property type="entry name" value="DIOX_N"/>
</dbReference>
<gene>
    <name evidence="5" type="primary">ACO3</name>
    <name evidence="5" type="ORF">CR513_27727</name>
</gene>
<name>A0A371GIQ0_MUCPR</name>
<dbReference type="PANTHER" id="PTHR10209">
    <property type="entry name" value="OXIDOREDUCTASE, 2OG-FE II OXYGENASE FAMILY PROTEIN"/>
    <property type="match status" value="1"/>
</dbReference>
<proteinExistence type="predicted"/>
<dbReference type="Proteomes" id="UP000257109">
    <property type="component" value="Unassembled WGS sequence"/>
</dbReference>
<dbReference type="AlphaFoldDB" id="A0A371GIQ0"/>
<organism evidence="5 6">
    <name type="scientific">Mucuna pruriens</name>
    <name type="common">Velvet bean</name>
    <name type="synonym">Dolichos pruriens</name>
    <dbReference type="NCBI Taxonomy" id="157652"/>
    <lineage>
        <taxon>Eukaryota</taxon>
        <taxon>Viridiplantae</taxon>
        <taxon>Streptophyta</taxon>
        <taxon>Embryophyta</taxon>
        <taxon>Tracheophyta</taxon>
        <taxon>Spermatophyta</taxon>
        <taxon>Magnoliopsida</taxon>
        <taxon>eudicotyledons</taxon>
        <taxon>Gunneridae</taxon>
        <taxon>Pentapetalae</taxon>
        <taxon>rosids</taxon>
        <taxon>fabids</taxon>
        <taxon>Fabales</taxon>
        <taxon>Fabaceae</taxon>
        <taxon>Papilionoideae</taxon>
        <taxon>50 kb inversion clade</taxon>
        <taxon>NPAAA clade</taxon>
        <taxon>indigoferoid/millettioid clade</taxon>
        <taxon>Phaseoleae</taxon>
        <taxon>Mucuna</taxon>
    </lineage>
</organism>
<keyword evidence="1" id="KW-0479">Metal-binding</keyword>
<protein>
    <submittedName>
        <fullName evidence="5">1-aminocyclopropane-1-carboxylate oxidase-like protein</fullName>
    </submittedName>
</protein>
<dbReference type="EMBL" id="QJKJ01005406">
    <property type="protein sequence ID" value="RDX90414.1"/>
    <property type="molecule type" value="Genomic_DNA"/>
</dbReference>
<keyword evidence="3" id="KW-0408">Iron</keyword>
<dbReference type="SUPFAM" id="SSF51197">
    <property type="entry name" value="Clavaminate synthase-like"/>
    <property type="match status" value="1"/>
</dbReference>
<feature type="domain" description="Non-haem dioxygenase N-terminal" evidence="4">
    <location>
        <begin position="16"/>
        <end position="94"/>
    </location>
</feature>
<evidence type="ECO:0000313" key="6">
    <source>
        <dbReference type="Proteomes" id="UP000257109"/>
    </source>
</evidence>
<dbReference type="InterPro" id="IPR027443">
    <property type="entry name" value="IPNS-like_sf"/>
</dbReference>